<evidence type="ECO:0000313" key="2">
    <source>
        <dbReference type="EMBL" id="KAL1587945.1"/>
    </source>
</evidence>
<reference evidence="2 3" key="1">
    <citation type="journal article" date="2020" name="Microbiol. Resour. Announc.">
        <title>Draft Genome Sequence of a Cladosporium Species Isolated from the Mesophotic Ascidian Didemnum maculosum.</title>
        <authorList>
            <person name="Gioti A."/>
            <person name="Siaperas R."/>
            <person name="Nikolaivits E."/>
            <person name="Le Goff G."/>
            <person name="Ouazzani J."/>
            <person name="Kotoulas G."/>
            <person name="Topakas E."/>
        </authorList>
    </citation>
    <scope>NUCLEOTIDE SEQUENCE [LARGE SCALE GENOMIC DNA]</scope>
    <source>
        <strain evidence="2 3">TM138-S3</strain>
    </source>
</reference>
<comment type="caution">
    <text evidence="2">The sequence shown here is derived from an EMBL/GenBank/DDBJ whole genome shotgun (WGS) entry which is preliminary data.</text>
</comment>
<feature type="domain" description="Aminoglycoside phosphotransferase" evidence="1">
    <location>
        <begin position="57"/>
        <end position="265"/>
    </location>
</feature>
<name>A0AB34KWK7_9PEZI</name>
<dbReference type="InterPro" id="IPR011009">
    <property type="entry name" value="Kinase-like_dom_sf"/>
</dbReference>
<evidence type="ECO:0000313" key="3">
    <source>
        <dbReference type="Proteomes" id="UP000803884"/>
    </source>
</evidence>
<dbReference type="PANTHER" id="PTHR21310:SF48">
    <property type="entry name" value="AMINOGLYCOSIDE PHOSPHOTRANSFERASE DOMAIN-CONTAINING PROTEIN"/>
    <property type="match status" value="1"/>
</dbReference>
<dbReference type="RefSeq" id="XP_069231050.1">
    <property type="nucleotide sequence ID" value="XM_069371974.1"/>
</dbReference>
<protein>
    <recommendedName>
        <fullName evidence="1">Aminoglycoside phosphotransferase domain-containing protein</fullName>
    </recommendedName>
</protein>
<dbReference type="Pfam" id="PF01636">
    <property type="entry name" value="APH"/>
    <property type="match status" value="1"/>
</dbReference>
<proteinExistence type="predicted"/>
<dbReference type="InterPro" id="IPR051678">
    <property type="entry name" value="AGP_Transferase"/>
</dbReference>
<dbReference type="EMBL" id="JAAQHG020000008">
    <property type="protein sequence ID" value="KAL1587945.1"/>
    <property type="molecule type" value="Genomic_DNA"/>
</dbReference>
<evidence type="ECO:0000259" key="1">
    <source>
        <dbReference type="Pfam" id="PF01636"/>
    </source>
</evidence>
<dbReference type="GeneID" id="96004812"/>
<accession>A0AB34KWK7</accession>
<gene>
    <name evidence="2" type="ORF">WHR41_03368</name>
</gene>
<organism evidence="2 3">
    <name type="scientific">Cladosporium halotolerans</name>
    <dbReference type="NCBI Taxonomy" id="1052096"/>
    <lineage>
        <taxon>Eukaryota</taxon>
        <taxon>Fungi</taxon>
        <taxon>Dikarya</taxon>
        <taxon>Ascomycota</taxon>
        <taxon>Pezizomycotina</taxon>
        <taxon>Dothideomycetes</taxon>
        <taxon>Dothideomycetidae</taxon>
        <taxon>Cladosporiales</taxon>
        <taxon>Cladosporiaceae</taxon>
        <taxon>Cladosporium</taxon>
    </lineage>
</organism>
<dbReference type="PANTHER" id="PTHR21310">
    <property type="entry name" value="AMINOGLYCOSIDE PHOSPHOTRANSFERASE-RELATED-RELATED"/>
    <property type="match status" value="1"/>
</dbReference>
<dbReference type="Proteomes" id="UP000803884">
    <property type="component" value="Unassembled WGS sequence"/>
</dbReference>
<dbReference type="SUPFAM" id="SSF56112">
    <property type="entry name" value="Protein kinase-like (PK-like)"/>
    <property type="match status" value="1"/>
</dbReference>
<sequence>MWEPVALPFENYDIPPLPSAADIRECTDVLKERSTAKVVAVNDNIIVKYGGGVRAWEGQALIYLEREVPDVPAPRLYAMYYESKQLFLVMQRVPGVQLESVWSSLTNFEKASITTRLQSVFQAMRTAECPWPNFIGSLDGSGVHHYLFYDQKGSGSHLGPFTSEAAFAEGLVSNFRALIEENHRPDYKARFYEKHLPEMLRGHRSTLTHGDVQRRNILVTESDSGADDQGNRSFDIALVDWEMAGWLPDWWEFFSASSLFDMISWDEDWCWLTEEFLQVRAPEVALMLMFDKDAR</sequence>
<dbReference type="Gene3D" id="3.90.1200.10">
    <property type="match status" value="1"/>
</dbReference>
<dbReference type="AlphaFoldDB" id="A0AB34KWK7"/>
<keyword evidence="3" id="KW-1185">Reference proteome</keyword>
<dbReference type="InterPro" id="IPR002575">
    <property type="entry name" value="Aminoglycoside_PTrfase"/>
</dbReference>